<keyword evidence="2" id="KW-1185">Reference proteome</keyword>
<organism evidence="1 2">
    <name type="scientific">Candida maltosa (strain Xu316)</name>
    <name type="common">Yeast</name>
    <dbReference type="NCBI Taxonomy" id="1245528"/>
    <lineage>
        <taxon>Eukaryota</taxon>
        <taxon>Fungi</taxon>
        <taxon>Dikarya</taxon>
        <taxon>Ascomycota</taxon>
        <taxon>Saccharomycotina</taxon>
        <taxon>Pichiomycetes</taxon>
        <taxon>Debaryomycetaceae</taxon>
        <taxon>Candida/Lodderomyces clade</taxon>
        <taxon>Candida</taxon>
    </lineage>
</organism>
<name>M3HK66_CANMX</name>
<dbReference type="Proteomes" id="UP000011777">
    <property type="component" value="Unassembled WGS sequence"/>
</dbReference>
<evidence type="ECO:0000313" key="2">
    <source>
        <dbReference type="Proteomes" id="UP000011777"/>
    </source>
</evidence>
<dbReference type="HOGENOM" id="CLU_3392233_0_0_1"/>
<comment type="caution">
    <text evidence="1">The sequence shown here is derived from an EMBL/GenBank/DDBJ whole genome shotgun (WGS) entry which is preliminary data.</text>
</comment>
<protein>
    <submittedName>
        <fullName evidence="1">Uncharacterized protein</fullName>
    </submittedName>
</protein>
<proteinExistence type="predicted"/>
<accession>M3HK66</accession>
<reference evidence="1 2" key="1">
    <citation type="submission" date="2013-02" db="EMBL/GenBank/DDBJ databases">
        <title>Genome sequence of Candida maltosa Xu316, a potential industrial strain for xylitol and ethanol production.</title>
        <authorList>
            <person name="Yu J."/>
            <person name="Wang Q."/>
            <person name="Geng X."/>
            <person name="Bao W."/>
            <person name="He P."/>
            <person name="Cai J."/>
        </authorList>
    </citation>
    <scope>NUCLEOTIDE SEQUENCE [LARGE SCALE GENOMIC DNA]</scope>
    <source>
        <strain evidence="2">Xu316</strain>
    </source>
</reference>
<sequence>MSEKVVVDHEDHHHLIWRNKKDQSIHSDDDQD</sequence>
<dbReference type="EMBL" id="AOGT01001379">
    <property type="protein sequence ID" value="EMG47777.1"/>
    <property type="molecule type" value="Genomic_DNA"/>
</dbReference>
<dbReference type="AlphaFoldDB" id="M3HK66"/>
<evidence type="ECO:0000313" key="1">
    <source>
        <dbReference type="EMBL" id="EMG47777.1"/>
    </source>
</evidence>
<gene>
    <name evidence="1" type="ORF">G210_1774</name>
</gene>